<dbReference type="EMBL" id="MPDP01000282">
    <property type="protein sequence ID" value="KAK1457198.1"/>
    <property type="molecule type" value="Genomic_DNA"/>
</dbReference>
<dbReference type="Proteomes" id="UP001239213">
    <property type="component" value="Unassembled WGS sequence"/>
</dbReference>
<comment type="caution">
    <text evidence="1">The sequence shown here is derived from an EMBL/GenBank/DDBJ whole genome shotgun (WGS) entry which is preliminary data.</text>
</comment>
<name>A0AAI9XR49_9PEZI</name>
<keyword evidence="2" id="KW-1185">Reference proteome</keyword>
<reference evidence="1" key="1">
    <citation type="submission" date="2016-11" db="EMBL/GenBank/DDBJ databases">
        <title>The genome sequence of Colletotrichum cuscutae.</title>
        <authorList>
            <person name="Baroncelli R."/>
        </authorList>
    </citation>
    <scope>NUCLEOTIDE SEQUENCE</scope>
    <source>
        <strain evidence="1">IMI 304802</strain>
    </source>
</reference>
<evidence type="ECO:0000313" key="1">
    <source>
        <dbReference type="EMBL" id="KAK1457198.1"/>
    </source>
</evidence>
<accession>A0AAI9XR49</accession>
<protein>
    <submittedName>
        <fullName evidence="1">Uncharacterized protein</fullName>
    </submittedName>
</protein>
<organism evidence="1 2">
    <name type="scientific">Colletotrichum cuscutae</name>
    <dbReference type="NCBI Taxonomy" id="1209917"/>
    <lineage>
        <taxon>Eukaryota</taxon>
        <taxon>Fungi</taxon>
        <taxon>Dikarya</taxon>
        <taxon>Ascomycota</taxon>
        <taxon>Pezizomycotina</taxon>
        <taxon>Sordariomycetes</taxon>
        <taxon>Hypocreomycetidae</taxon>
        <taxon>Glomerellales</taxon>
        <taxon>Glomerellaceae</taxon>
        <taxon>Colletotrichum</taxon>
        <taxon>Colletotrichum acutatum species complex</taxon>
    </lineage>
</organism>
<proteinExistence type="predicted"/>
<dbReference type="AlphaFoldDB" id="A0AAI9XR49"/>
<gene>
    <name evidence="1" type="ORF">CCUS01_01665</name>
</gene>
<sequence>MPLFSTVKDNVHSLKLPPRPVSPNLQSTLFSTHKLESLSIASLRMKQVNFFTAAMVACMAKLVASADIVADSQNVTAPDFIGKAATSQPLRPKERFSPDALHAHIDGGNTRSDDYMGPLGISSVASSAAVQTGYMFWENSTSLLVALECVSSQAPIGFCLAALDPETMDVLVQWTAPAGRTAVSNYWQVVDNHVVMPTLEGFIMEIQRLGTGTSTTFTQIREVDVSSRLPSGSIIAMAGYTDDENLWFVATPAPLVGLEGSNTTTIGYVQPDGTIFSTALDNQIVENGMAVNGKNIYVLTGPAGPEDHADARGHFYAFQADTANGGGVVTYLAGSGIKPGGLSRGSGATPSLLGQKYVAMTDNADSQINLNVYRQASAMAEGQTLSFVCSVPLFTPGASLNEASLTSHFDGTTYSAMIPNCYNSPSFLDVSEDDVNGSYNNLTQATPGVARVRVNADESCELVWDLPIVATMITLSTSNGILYAYTQDRELAVGGQYVWYIAAFDYASGQEIWRKRVGAGGVFNPGPSHLQLGANGRIYEGIVGGVAWVEDSPSP</sequence>
<evidence type="ECO:0000313" key="2">
    <source>
        <dbReference type="Proteomes" id="UP001239213"/>
    </source>
</evidence>